<dbReference type="SUPFAM" id="SSF53300">
    <property type="entry name" value="vWA-like"/>
    <property type="match status" value="1"/>
</dbReference>
<reference evidence="3 4" key="1">
    <citation type="submission" date="2016-10" db="EMBL/GenBank/DDBJ databases">
        <authorList>
            <person name="de Groot N.N."/>
        </authorList>
    </citation>
    <scope>NUCLEOTIDE SEQUENCE [LARGE SCALE GENOMIC DNA]</scope>
    <source>
        <strain evidence="3 4">DSM 24677</strain>
    </source>
</reference>
<dbReference type="InterPro" id="IPR036465">
    <property type="entry name" value="vWFA_dom_sf"/>
</dbReference>
<organism evidence="3 4">
    <name type="scientific">Lentibacter algarum</name>
    <dbReference type="NCBI Taxonomy" id="576131"/>
    <lineage>
        <taxon>Bacteria</taxon>
        <taxon>Pseudomonadati</taxon>
        <taxon>Pseudomonadota</taxon>
        <taxon>Alphaproteobacteria</taxon>
        <taxon>Rhodobacterales</taxon>
        <taxon>Roseobacteraceae</taxon>
        <taxon>Lentibacter</taxon>
    </lineage>
</organism>
<evidence type="ECO:0000313" key="4">
    <source>
        <dbReference type="Proteomes" id="UP000199026"/>
    </source>
</evidence>
<evidence type="ECO:0000256" key="1">
    <source>
        <dbReference type="SAM" id="MobiDB-lite"/>
    </source>
</evidence>
<dbReference type="InterPro" id="IPR010607">
    <property type="entry name" value="DUF1194"/>
</dbReference>
<dbReference type="Pfam" id="PF06707">
    <property type="entry name" value="DUF1194"/>
    <property type="match status" value="1"/>
</dbReference>
<dbReference type="OrthoDB" id="9792179at2"/>
<evidence type="ECO:0000313" key="3">
    <source>
        <dbReference type="EMBL" id="SDY23516.1"/>
    </source>
</evidence>
<evidence type="ECO:0000256" key="2">
    <source>
        <dbReference type="SAM" id="SignalP"/>
    </source>
</evidence>
<dbReference type="GeneID" id="78123690"/>
<feature type="region of interest" description="Disordered" evidence="1">
    <location>
        <begin position="234"/>
        <end position="269"/>
    </location>
</feature>
<dbReference type="Gene3D" id="3.40.50.410">
    <property type="entry name" value="von Willebrand factor, type A domain"/>
    <property type="match status" value="1"/>
</dbReference>
<protein>
    <recommendedName>
        <fullName evidence="5">VWFA domain-containing protein</fullName>
    </recommendedName>
</protein>
<accession>A0A1H3I6Z7</accession>
<keyword evidence="4" id="KW-1185">Reference proteome</keyword>
<dbReference type="RefSeq" id="WP_089888173.1">
    <property type="nucleotide sequence ID" value="NZ_CALJFH010000011.1"/>
</dbReference>
<gene>
    <name evidence="3" type="ORF">SAMN05444486_101904</name>
</gene>
<proteinExistence type="predicted"/>
<feature type="signal peptide" evidence="2">
    <location>
        <begin position="1"/>
        <end position="20"/>
    </location>
</feature>
<dbReference type="AlphaFoldDB" id="A0A1H3I6Z7"/>
<dbReference type="EMBL" id="FNPR01000001">
    <property type="protein sequence ID" value="SDY23516.1"/>
    <property type="molecule type" value="Genomic_DNA"/>
</dbReference>
<sequence length="269" mass="28495">MMRLFPAACLLAGSFLPVSAAAQCRLALALALDVSGSVDATEYALQQQALAAALMRPEVQDMFFALPQAPVRLMAYEWSGPSHQRILAPWREISTQNDLLNFTGELTDKLRRPAPPSTALGTAMAFGLAALAQQTDCQATTLDISGDGKANTGPLPQNIKPLALAQNTTVNALVIGADNPASGDIRYFEIGELISYFKANVISGSGAFAEAALGFSDYEEAMTRKLMRELSPGFFSKNQVPTSPKEKGAPSSARPARIALPLIPGSAQP</sequence>
<keyword evidence="2" id="KW-0732">Signal</keyword>
<dbReference type="Proteomes" id="UP000199026">
    <property type="component" value="Unassembled WGS sequence"/>
</dbReference>
<name>A0A1H3I6Z7_9RHOB</name>
<feature type="chain" id="PRO_5011450595" description="VWFA domain-containing protein" evidence="2">
    <location>
        <begin position="21"/>
        <end position="269"/>
    </location>
</feature>
<evidence type="ECO:0008006" key="5">
    <source>
        <dbReference type="Google" id="ProtNLM"/>
    </source>
</evidence>
<dbReference type="STRING" id="576131.SAMN05444486_101904"/>